<evidence type="ECO:0000313" key="2">
    <source>
        <dbReference type="Proteomes" id="UP000198253"/>
    </source>
</evidence>
<dbReference type="Proteomes" id="UP000198253">
    <property type="component" value="Chromosome I"/>
</dbReference>
<organism evidence="1 2">
    <name type="scientific">Micromonospora echinospora</name>
    <name type="common">Micromonospora purpurea</name>
    <dbReference type="NCBI Taxonomy" id="1877"/>
    <lineage>
        <taxon>Bacteria</taxon>
        <taxon>Bacillati</taxon>
        <taxon>Actinomycetota</taxon>
        <taxon>Actinomycetes</taxon>
        <taxon>Micromonosporales</taxon>
        <taxon>Micromonosporaceae</taxon>
        <taxon>Micromonospora</taxon>
    </lineage>
</organism>
<reference evidence="2" key="1">
    <citation type="submission" date="2016-06" db="EMBL/GenBank/DDBJ databases">
        <authorList>
            <person name="Varghese N."/>
            <person name="Submissions Spin"/>
        </authorList>
    </citation>
    <scope>NUCLEOTIDE SEQUENCE [LARGE SCALE GENOMIC DNA]</scope>
    <source>
        <strain evidence="2">DSM 43816</strain>
    </source>
</reference>
<keyword evidence="2" id="KW-1185">Reference proteome</keyword>
<accession>A0A1C4WHB6</accession>
<dbReference type="EMBL" id="LT607413">
    <property type="protein sequence ID" value="SCE95588.1"/>
    <property type="molecule type" value="Genomic_DNA"/>
</dbReference>
<name>A0A1C4WHB6_MICEC</name>
<dbReference type="InParanoid" id="A0A1C4WHB6"/>
<evidence type="ECO:0000313" key="1">
    <source>
        <dbReference type="EMBL" id="SCE95588.1"/>
    </source>
</evidence>
<protein>
    <submittedName>
        <fullName evidence="1">Uncharacterized protein</fullName>
    </submittedName>
</protein>
<sequence length="150" mass="17110">MGEGPATVADVGDGLPYLPTGFFLNGWVHVLEDSEIVFLLMLAWLRYRWPAAEYHFLKGEWRIIHFGLGRDTYQAHQMLERLGLVNVQEDENRDIFQPGLIHGYDKNKAPKLHRFKLLYEGFDQPALPTLLSTIDRRLATRAGMTTPASA</sequence>
<proteinExistence type="predicted"/>
<gene>
    <name evidence="1" type="ORF">GA0070618_2194</name>
</gene>
<dbReference type="AlphaFoldDB" id="A0A1C4WHB6"/>